<dbReference type="SUPFAM" id="SSF56784">
    <property type="entry name" value="HAD-like"/>
    <property type="match status" value="1"/>
</dbReference>
<dbReference type="NCBIfam" id="TIGR01525">
    <property type="entry name" value="ATPase-IB_hvy"/>
    <property type="match status" value="1"/>
</dbReference>
<keyword evidence="6 15" id="KW-0812">Transmembrane</keyword>
<keyword evidence="4 15" id="KW-1003">Cell membrane</keyword>
<feature type="transmembrane region" description="Helical" evidence="15">
    <location>
        <begin position="256"/>
        <end position="274"/>
    </location>
</feature>
<dbReference type="GO" id="GO:0005524">
    <property type="term" value="F:ATP binding"/>
    <property type="evidence" value="ECO:0007669"/>
    <property type="project" value="UniProtKB-UniRule"/>
</dbReference>
<dbReference type="PROSITE" id="PS50846">
    <property type="entry name" value="HMA_2"/>
    <property type="match status" value="1"/>
</dbReference>
<proteinExistence type="inferred from homology"/>
<evidence type="ECO:0000256" key="3">
    <source>
        <dbReference type="ARBA" id="ARBA00022448"/>
    </source>
</evidence>
<comment type="similarity">
    <text evidence="2 15">Belongs to the cation transport ATPase (P-type) (TC 3.A.3) family. Type IB subfamily.</text>
</comment>
<evidence type="ECO:0000256" key="6">
    <source>
        <dbReference type="ARBA" id="ARBA00022692"/>
    </source>
</evidence>
<dbReference type="InterPro" id="IPR001757">
    <property type="entry name" value="P_typ_ATPase"/>
</dbReference>
<dbReference type="PROSITE" id="PS00154">
    <property type="entry name" value="ATPASE_E1_E2"/>
    <property type="match status" value="1"/>
</dbReference>
<dbReference type="PANTHER" id="PTHR43520">
    <property type="entry name" value="ATP7, ISOFORM B"/>
    <property type="match status" value="1"/>
</dbReference>
<dbReference type="PROSITE" id="PS01229">
    <property type="entry name" value="COF_2"/>
    <property type="match status" value="1"/>
</dbReference>
<keyword evidence="5" id="KW-0597">Phosphoprotein</keyword>
<dbReference type="InterPro" id="IPR027256">
    <property type="entry name" value="P-typ_ATPase_IB"/>
</dbReference>
<evidence type="ECO:0000256" key="7">
    <source>
        <dbReference type="ARBA" id="ARBA00022723"/>
    </source>
</evidence>
<sequence>MDATAATCRHCGEPTEGGAAFCCAGCEAAYGLLNGLGLEAYYRRRTCDPAARPLRPDDLSPLDLAPAVAAGPEPGTSRLDAVVDGLHCAACVWLIESLLARDPAVASARVNMTTRRLRLVWRGGPELAGDIVAPLRAVGYRLLPFDAAVLKSAAQARQSALLRAMAVAGFASANVMLFSISIWSGSDMGPATRDLLHWISALIVLPAVAYAIRPFLAGAWGALRRGRTNMDVPIVLGVLLACGMSLWETATGGEHAYFDSAAALLFFLLIGRYLDAIARGRARASAENLLALTAVAVTVEQPDGGLATLRPDRIAPGAVARVAPGERIGVDGTVLTGRSDVDTQAISGETAPAAVGPGDRVHAGTLNLSGALRIRVAAAGEGTLLAEIVRLMDDAEQGRARAVALADRVARLYAPVVHTLALGTFLWWLLALGAEWQRALLVAISVLIVTCPCALALAVPAVQVIASGRLFKQGILLKSATALERLERVDTVAFDKTGTLTTGAPELAPGDWIAADLAAAAALAAASRHPLARALAAAAPGHAPAPAEVREVPGDGLEVGGARLGRREFAAPDAPGGEGEGPELWWRPAPGAAAVRFGFVQRLRPDAAETVAALTAMGLTVRLISGDRPRPVEAAAAGAGISDWTAAARPADKVARLAAWKAQGARVLMVGDGLNDAPALAAAEVSLSPASAADLAQTAADAVFQGERLHPVVETLAVARRAGRLVRGNFALALGYNLVTVPLAMAGLVTPLIAAAAMSTSSLVVMANALRLMKRDRR</sequence>
<evidence type="ECO:0000256" key="14">
    <source>
        <dbReference type="ARBA" id="ARBA00023136"/>
    </source>
</evidence>
<dbReference type="InterPro" id="IPR059000">
    <property type="entry name" value="ATPase_P-type_domA"/>
</dbReference>
<feature type="transmembrane region" description="Helical" evidence="15">
    <location>
        <begin position="160"/>
        <end position="183"/>
    </location>
</feature>
<evidence type="ECO:0000256" key="9">
    <source>
        <dbReference type="ARBA" id="ARBA00022840"/>
    </source>
</evidence>
<keyword evidence="17" id="KW-0378">Hydrolase</keyword>
<evidence type="ECO:0000256" key="5">
    <source>
        <dbReference type="ARBA" id="ARBA00022553"/>
    </source>
</evidence>
<feature type="transmembrane region" description="Helical" evidence="15">
    <location>
        <begin position="752"/>
        <end position="770"/>
    </location>
</feature>
<feature type="transmembrane region" description="Helical" evidence="15">
    <location>
        <begin position="412"/>
        <end position="434"/>
    </location>
</feature>
<reference evidence="17" key="1">
    <citation type="submission" date="2016-04" db="EMBL/GenBank/DDBJ databases">
        <authorList>
            <person name="Evans L.H."/>
            <person name="Alamgir A."/>
            <person name="Owens N."/>
            <person name="Weber N.D."/>
            <person name="Virtaneva K."/>
            <person name="Barbian K."/>
            <person name="Babar A."/>
            <person name="Rosenke K."/>
        </authorList>
    </citation>
    <scope>NUCLEOTIDE SEQUENCE</scope>
    <source>
        <strain evidence="17">86</strain>
    </source>
</reference>
<dbReference type="GO" id="GO:0005507">
    <property type="term" value="F:copper ion binding"/>
    <property type="evidence" value="ECO:0007669"/>
    <property type="project" value="TreeGrafter"/>
</dbReference>
<keyword evidence="9 15" id="KW-0067">ATP-binding</keyword>
<dbReference type="InterPro" id="IPR023298">
    <property type="entry name" value="ATPase_P-typ_TM_dom_sf"/>
</dbReference>
<feature type="transmembrane region" description="Helical" evidence="15">
    <location>
        <begin position="195"/>
        <end position="212"/>
    </location>
</feature>
<name>A0A212KKW0_9PROT</name>
<organism evidence="17">
    <name type="scientific">uncultured Alphaproteobacteria bacterium</name>
    <dbReference type="NCBI Taxonomy" id="91750"/>
    <lineage>
        <taxon>Bacteria</taxon>
        <taxon>Pseudomonadati</taxon>
        <taxon>Pseudomonadota</taxon>
        <taxon>Alphaproteobacteria</taxon>
        <taxon>environmental samples</taxon>
    </lineage>
</organism>
<gene>
    <name evidence="17" type="primary">fixI</name>
    <name evidence="17" type="ORF">KL86APRO_20564</name>
</gene>
<evidence type="ECO:0000256" key="8">
    <source>
        <dbReference type="ARBA" id="ARBA00022741"/>
    </source>
</evidence>
<evidence type="ECO:0000256" key="1">
    <source>
        <dbReference type="ARBA" id="ARBA00004651"/>
    </source>
</evidence>
<keyword evidence="14 15" id="KW-0472">Membrane</keyword>
<evidence type="ECO:0000256" key="2">
    <source>
        <dbReference type="ARBA" id="ARBA00006024"/>
    </source>
</evidence>
<dbReference type="SUPFAM" id="SSF81660">
    <property type="entry name" value="Metal cation-transporting ATPase, ATP-binding domain N"/>
    <property type="match status" value="1"/>
</dbReference>
<comment type="subcellular location">
    <subcellularLocation>
        <location evidence="1">Cell membrane</location>
        <topology evidence="1">Multi-pass membrane protein</topology>
    </subcellularLocation>
</comment>
<evidence type="ECO:0000256" key="12">
    <source>
        <dbReference type="ARBA" id="ARBA00022989"/>
    </source>
</evidence>
<keyword evidence="10" id="KW-0460">Magnesium</keyword>
<dbReference type="SUPFAM" id="SSF81665">
    <property type="entry name" value="Calcium ATPase, transmembrane domain M"/>
    <property type="match status" value="1"/>
</dbReference>
<evidence type="ECO:0000256" key="4">
    <source>
        <dbReference type="ARBA" id="ARBA00022475"/>
    </source>
</evidence>
<dbReference type="Pfam" id="PF00702">
    <property type="entry name" value="Hydrolase"/>
    <property type="match status" value="1"/>
</dbReference>
<accession>A0A212KKW0</accession>
<dbReference type="InterPro" id="IPR018303">
    <property type="entry name" value="ATPase_P-typ_P_site"/>
</dbReference>
<dbReference type="NCBIfam" id="TIGR01511">
    <property type="entry name" value="ATPase-IB1_Cu"/>
    <property type="match status" value="1"/>
</dbReference>
<dbReference type="GO" id="GO:0005886">
    <property type="term" value="C:plasma membrane"/>
    <property type="evidence" value="ECO:0007669"/>
    <property type="project" value="UniProtKB-SubCell"/>
</dbReference>
<dbReference type="AlphaFoldDB" id="A0A212KKW0"/>
<dbReference type="Pfam" id="PF00403">
    <property type="entry name" value="HMA"/>
    <property type="match status" value="1"/>
</dbReference>
<dbReference type="CDD" id="cd00371">
    <property type="entry name" value="HMA"/>
    <property type="match status" value="1"/>
</dbReference>
<evidence type="ECO:0000256" key="13">
    <source>
        <dbReference type="ARBA" id="ARBA00023065"/>
    </source>
</evidence>
<keyword evidence="11" id="KW-1278">Translocase</keyword>
<dbReference type="Pfam" id="PF00122">
    <property type="entry name" value="E1-E2_ATPase"/>
    <property type="match status" value="1"/>
</dbReference>
<dbReference type="EMBL" id="FLUO01000002">
    <property type="protein sequence ID" value="SBW12343.1"/>
    <property type="molecule type" value="Genomic_DNA"/>
</dbReference>
<dbReference type="SUPFAM" id="SSF55008">
    <property type="entry name" value="HMA, heavy metal-associated domain"/>
    <property type="match status" value="1"/>
</dbReference>
<feature type="transmembrane region" description="Helical" evidence="15">
    <location>
        <begin position="730"/>
        <end position="746"/>
    </location>
</feature>
<evidence type="ECO:0000256" key="10">
    <source>
        <dbReference type="ARBA" id="ARBA00022842"/>
    </source>
</evidence>
<evidence type="ECO:0000256" key="11">
    <source>
        <dbReference type="ARBA" id="ARBA00022967"/>
    </source>
</evidence>
<dbReference type="GO" id="GO:0043682">
    <property type="term" value="F:P-type divalent copper transporter activity"/>
    <property type="evidence" value="ECO:0007669"/>
    <property type="project" value="TreeGrafter"/>
</dbReference>
<dbReference type="InterPro" id="IPR023214">
    <property type="entry name" value="HAD_sf"/>
</dbReference>
<keyword evidence="12 15" id="KW-1133">Transmembrane helix</keyword>
<feature type="transmembrane region" description="Helical" evidence="15">
    <location>
        <begin position="232"/>
        <end position="250"/>
    </location>
</feature>
<dbReference type="NCBIfam" id="TIGR01494">
    <property type="entry name" value="ATPase_P-type"/>
    <property type="match status" value="2"/>
</dbReference>
<evidence type="ECO:0000259" key="16">
    <source>
        <dbReference type="PROSITE" id="PS50846"/>
    </source>
</evidence>
<keyword evidence="13" id="KW-0406">Ion transport</keyword>
<dbReference type="InterPro" id="IPR023299">
    <property type="entry name" value="ATPase_P-typ_cyto_dom_N"/>
</dbReference>
<feature type="transmembrane region" description="Helical" evidence="15">
    <location>
        <begin position="440"/>
        <end position="462"/>
    </location>
</feature>
<dbReference type="Gene3D" id="2.70.150.10">
    <property type="entry name" value="Calcium-transporting ATPase, cytoplasmic transduction domain A"/>
    <property type="match status" value="1"/>
</dbReference>
<dbReference type="InterPro" id="IPR008250">
    <property type="entry name" value="ATPase_P-typ_transduc_dom_A_sf"/>
</dbReference>
<dbReference type="Gene3D" id="3.40.50.1000">
    <property type="entry name" value="HAD superfamily/HAD-like"/>
    <property type="match status" value="1"/>
</dbReference>
<dbReference type="Gene3D" id="3.40.1110.10">
    <property type="entry name" value="Calcium-transporting ATPase, cytoplasmic domain N"/>
    <property type="match status" value="1"/>
</dbReference>
<dbReference type="SUPFAM" id="SSF81653">
    <property type="entry name" value="Calcium ATPase, transduction domain A"/>
    <property type="match status" value="1"/>
</dbReference>
<dbReference type="InterPro" id="IPR006121">
    <property type="entry name" value="HMA_dom"/>
</dbReference>
<dbReference type="Gene3D" id="3.30.70.100">
    <property type="match status" value="1"/>
</dbReference>
<dbReference type="InterPro" id="IPR036163">
    <property type="entry name" value="HMA_dom_sf"/>
</dbReference>
<dbReference type="GO" id="GO:0016887">
    <property type="term" value="F:ATP hydrolysis activity"/>
    <property type="evidence" value="ECO:0007669"/>
    <property type="project" value="InterPro"/>
</dbReference>
<keyword evidence="3" id="KW-0813">Transport</keyword>
<dbReference type="PANTHER" id="PTHR43520:SF5">
    <property type="entry name" value="CATION-TRANSPORTING P-TYPE ATPASE-RELATED"/>
    <property type="match status" value="1"/>
</dbReference>
<dbReference type="EC" id="3.6.3.-" evidence="17"/>
<keyword evidence="7 15" id="KW-0479">Metal-binding</keyword>
<protein>
    <submittedName>
        <fullName evidence="17">Nitrogen fixation protein FixI</fullName>
        <ecNumber evidence="17">3.6.3.-</ecNumber>
    </submittedName>
</protein>
<dbReference type="GO" id="GO:0055070">
    <property type="term" value="P:copper ion homeostasis"/>
    <property type="evidence" value="ECO:0007669"/>
    <property type="project" value="TreeGrafter"/>
</dbReference>
<dbReference type="InterPro" id="IPR036412">
    <property type="entry name" value="HAD-like_sf"/>
</dbReference>
<keyword evidence="8 15" id="KW-0547">Nucleotide-binding</keyword>
<evidence type="ECO:0000256" key="15">
    <source>
        <dbReference type="RuleBase" id="RU362081"/>
    </source>
</evidence>
<feature type="domain" description="HMA" evidence="16">
    <location>
        <begin position="77"/>
        <end position="143"/>
    </location>
</feature>
<evidence type="ECO:0000313" key="17">
    <source>
        <dbReference type="EMBL" id="SBW12343.1"/>
    </source>
</evidence>
<dbReference type="PRINTS" id="PR00119">
    <property type="entry name" value="CATATPASE"/>
</dbReference>